<protein>
    <submittedName>
        <fullName evidence="1">Uncharacterized protein</fullName>
    </submittedName>
</protein>
<dbReference type="AlphaFoldDB" id="A0A919T3A9"/>
<evidence type="ECO:0000313" key="2">
    <source>
        <dbReference type="Proteomes" id="UP000680865"/>
    </source>
</evidence>
<gene>
    <name evidence="1" type="ORF">Aco04nite_86290</name>
</gene>
<reference evidence="1" key="1">
    <citation type="submission" date="2021-03" db="EMBL/GenBank/DDBJ databases">
        <title>Whole genome shotgun sequence of Actinoplanes consettensis NBRC 14913.</title>
        <authorList>
            <person name="Komaki H."/>
            <person name="Tamura T."/>
        </authorList>
    </citation>
    <scope>NUCLEOTIDE SEQUENCE</scope>
    <source>
        <strain evidence="1">NBRC 14913</strain>
    </source>
</reference>
<organism evidence="1 2">
    <name type="scientific">Winogradskya consettensis</name>
    <dbReference type="NCBI Taxonomy" id="113560"/>
    <lineage>
        <taxon>Bacteria</taxon>
        <taxon>Bacillati</taxon>
        <taxon>Actinomycetota</taxon>
        <taxon>Actinomycetes</taxon>
        <taxon>Micromonosporales</taxon>
        <taxon>Micromonosporaceae</taxon>
        <taxon>Winogradskya</taxon>
    </lineage>
</organism>
<keyword evidence="2" id="KW-1185">Reference proteome</keyword>
<proteinExistence type="predicted"/>
<evidence type="ECO:0000313" key="1">
    <source>
        <dbReference type="EMBL" id="GIM83388.1"/>
    </source>
</evidence>
<dbReference type="EMBL" id="BOQP01000055">
    <property type="protein sequence ID" value="GIM83388.1"/>
    <property type="molecule type" value="Genomic_DNA"/>
</dbReference>
<name>A0A919T3A9_9ACTN</name>
<sequence length="74" mass="7937">MGDMAALRLRAGHRQHSCVTKEILRAFFARPAHAPYFASAMAATLSRSSNKPIFDHYSGGTLSSRLSGSGGVAW</sequence>
<comment type="caution">
    <text evidence="1">The sequence shown here is derived from an EMBL/GenBank/DDBJ whole genome shotgun (WGS) entry which is preliminary data.</text>
</comment>
<dbReference type="Proteomes" id="UP000680865">
    <property type="component" value="Unassembled WGS sequence"/>
</dbReference>
<accession>A0A919T3A9</accession>